<name>A0AAV4QGI7_9ARAC</name>
<organism evidence="1 2">
    <name type="scientific">Caerostris darwini</name>
    <dbReference type="NCBI Taxonomy" id="1538125"/>
    <lineage>
        <taxon>Eukaryota</taxon>
        <taxon>Metazoa</taxon>
        <taxon>Ecdysozoa</taxon>
        <taxon>Arthropoda</taxon>
        <taxon>Chelicerata</taxon>
        <taxon>Arachnida</taxon>
        <taxon>Araneae</taxon>
        <taxon>Araneomorphae</taxon>
        <taxon>Entelegynae</taxon>
        <taxon>Araneoidea</taxon>
        <taxon>Araneidae</taxon>
        <taxon>Caerostris</taxon>
    </lineage>
</organism>
<dbReference type="EMBL" id="BPLQ01004336">
    <property type="protein sequence ID" value="GIY07367.1"/>
    <property type="molecule type" value="Genomic_DNA"/>
</dbReference>
<evidence type="ECO:0000313" key="1">
    <source>
        <dbReference type="EMBL" id="GIY07367.1"/>
    </source>
</evidence>
<proteinExistence type="predicted"/>
<evidence type="ECO:0000313" key="2">
    <source>
        <dbReference type="Proteomes" id="UP001054837"/>
    </source>
</evidence>
<dbReference type="AlphaFoldDB" id="A0AAV4QGI7"/>
<comment type="caution">
    <text evidence="1">The sequence shown here is derived from an EMBL/GenBank/DDBJ whole genome shotgun (WGS) entry which is preliminary data.</text>
</comment>
<protein>
    <submittedName>
        <fullName evidence="1">Uncharacterized protein</fullName>
    </submittedName>
</protein>
<accession>A0AAV4QGI7</accession>
<dbReference type="Proteomes" id="UP001054837">
    <property type="component" value="Unassembled WGS sequence"/>
</dbReference>
<reference evidence="1 2" key="1">
    <citation type="submission" date="2021-06" db="EMBL/GenBank/DDBJ databases">
        <title>Caerostris darwini draft genome.</title>
        <authorList>
            <person name="Kono N."/>
            <person name="Arakawa K."/>
        </authorList>
    </citation>
    <scope>NUCLEOTIDE SEQUENCE [LARGE SCALE GENOMIC DNA]</scope>
</reference>
<keyword evidence="2" id="KW-1185">Reference proteome</keyword>
<gene>
    <name evidence="1" type="ORF">CDAR_434791</name>
</gene>
<sequence>MAALDFCHGSLIGGGMGAKTFDSGNVHISFATWRIPQSTCLNVQHKPTRVTKITIRKDNNDDTEEMRSQAVMIIQQSTTCNSSFSWDIRKSGVHVNDLSVLALTCFHCFRVKFVFENHVCQKP</sequence>